<organism evidence="3 4">
    <name type="scientific">Aeromonas rivipollensis</name>
    <dbReference type="NCBI Taxonomy" id="948519"/>
    <lineage>
        <taxon>Bacteria</taxon>
        <taxon>Pseudomonadati</taxon>
        <taxon>Pseudomonadota</taxon>
        <taxon>Gammaproteobacteria</taxon>
        <taxon>Aeromonadales</taxon>
        <taxon>Aeromonadaceae</taxon>
        <taxon>Aeromonas</taxon>
    </lineage>
</organism>
<proteinExistence type="predicted"/>
<dbReference type="CDD" id="cd01026">
    <property type="entry name" value="TOPRIM_OLD"/>
    <property type="match status" value="1"/>
</dbReference>
<dbReference type="Pfam" id="PF13175">
    <property type="entry name" value="AAA_15"/>
    <property type="match status" value="1"/>
</dbReference>
<dbReference type="EMBL" id="JAAILA010000007">
    <property type="protein sequence ID" value="NEX88094.1"/>
    <property type="molecule type" value="Genomic_DNA"/>
</dbReference>
<comment type="caution">
    <text evidence="3">The sequence shown here is derived from an EMBL/GenBank/DDBJ whole genome shotgun (WGS) entry which is preliminary data.</text>
</comment>
<dbReference type="RefSeq" id="WP_163135852.1">
    <property type="nucleotide sequence ID" value="NZ_JAAILA010000007.1"/>
</dbReference>
<feature type="domain" description="Endonuclease GajA/Old nuclease/RecF-like AAA" evidence="1">
    <location>
        <begin position="1"/>
        <end position="352"/>
    </location>
</feature>
<reference evidence="3 4" key="1">
    <citation type="submission" date="2020-02" db="EMBL/GenBank/DDBJ databases">
        <title>Genome sequencing of Aeromonas rivipollensis.</title>
        <authorList>
            <person name="Fono-Tamo Ubani E.K."/>
            <person name="Lekota K.E."/>
        </authorList>
    </citation>
    <scope>NUCLEOTIDE SEQUENCE [LARGE SCALE GENOMIC DNA]</scope>
    <source>
        <strain evidence="3 4">G78</strain>
    </source>
</reference>
<dbReference type="SUPFAM" id="SSF52540">
    <property type="entry name" value="P-loop containing nucleoside triphosphate hydrolases"/>
    <property type="match status" value="1"/>
</dbReference>
<gene>
    <name evidence="3" type="ORF">G4923_05125</name>
</gene>
<evidence type="ECO:0000259" key="2">
    <source>
        <dbReference type="Pfam" id="PF20469"/>
    </source>
</evidence>
<dbReference type="InterPro" id="IPR041685">
    <property type="entry name" value="AAA_GajA/Old/RecF-like"/>
</dbReference>
<dbReference type="PANTHER" id="PTHR43581">
    <property type="entry name" value="ATP/GTP PHOSPHATASE"/>
    <property type="match status" value="1"/>
</dbReference>
<protein>
    <submittedName>
        <fullName evidence="3">AAA family ATPase</fullName>
    </submittedName>
</protein>
<evidence type="ECO:0000259" key="1">
    <source>
        <dbReference type="Pfam" id="PF13175"/>
    </source>
</evidence>
<dbReference type="InterPro" id="IPR051396">
    <property type="entry name" value="Bact_Antivir_Def_Nuclease"/>
</dbReference>
<evidence type="ECO:0000313" key="3">
    <source>
        <dbReference type="EMBL" id="NEX88094.1"/>
    </source>
</evidence>
<name>A0ABX0D0R2_9GAMM</name>
<accession>A0ABX0D0R2</accession>
<dbReference type="InterPro" id="IPR027417">
    <property type="entry name" value="P-loop_NTPase"/>
</dbReference>
<dbReference type="Gene3D" id="3.40.50.300">
    <property type="entry name" value="P-loop containing nucleotide triphosphate hydrolases"/>
    <property type="match status" value="1"/>
</dbReference>
<dbReference type="Proteomes" id="UP000472827">
    <property type="component" value="Unassembled WGS sequence"/>
</dbReference>
<keyword evidence="4" id="KW-1185">Reference proteome</keyword>
<evidence type="ECO:0000313" key="4">
    <source>
        <dbReference type="Proteomes" id="UP000472827"/>
    </source>
</evidence>
<feature type="domain" description="OLD protein-like TOPRIM" evidence="2">
    <location>
        <begin position="411"/>
        <end position="473"/>
    </location>
</feature>
<sequence>MKINFFSVNNFRGISGGLESNKITFENTNTLFVYGQNNVGKSTFLKAYQFFYQNEKPSKNDFYKCEIKNNIEFEIEVYLQQLDKDRIETTAAKQKESYKKYLFEDKIKIKKTWLSDDKGAIKEKNQTYNYLDKKYEDVGYASIGLHTVFQSCMPKPIFIKAMPTEDEAKEILNVILKSMAENTLKSEDLIALHEAKAKIQELQDKMYNPEIIKSYQDSVNSYFSQIFSDTTLIFKESKDRLVWSENKLGKDFSIDFFKTDQEGKPDISIPSSSDTVGHGTIRTAIFTLLLMKDVAEKFERQPGRKDYMVLFEEPELFLYPKIIKELRDLIYKVSIDDLPYQVLCASHSPSMIDISQPKSSIIRLTKSNTGTLTHQINDSFLKEAKGISTNEELKQEMNEILRFNPYICESFYADEVLLIEGPTEEIIARAFLQEYDSEKDLFILNCGTVNNIPFYQKIFSRFKIKYHIVCDTDGREITDHDKEQNPYFSTHIQKSISEQFVIDKREGISGLMRAHHTTFEPAHQDEQIPEVLRYKEQAQGKPLNANLYWKNILQPNREHADFDKVPFMKYLREIINY</sequence>
<dbReference type="Pfam" id="PF20469">
    <property type="entry name" value="OLD-like_TOPRIM"/>
    <property type="match status" value="1"/>
</dbReference>
<dbReference type="InterPro" id="IPR034139">
    <property type="entry name" value="TOPRIM_OLD"/>
</dbReference>
<dbReference type="PANTHER" id="PTHR43581:SF4">
    <property type="entry name" value="ATP_GTP PHOSPHATASE"/>
    <property type="match status" value="1"/>
</dbReference>